<dbReference type="AlphaFoldDB" id="A0A5M9JZH2"/>
<name>A0A5M9JZH2_MONFR</name>
<dbReference type="Proteomes" id="UP000322873">
    <property type="component" value="Unassembled WGS sequence"/>
</dbReference>
<keyword evidence="3" id="KW-1185">Reference proteome</keyword>
<comment type="caution">
    <text evidence="2">The sequence shown here is derived from an EMBL/GenBank/DDBJ whole genome shotgun (WGS) entry which is preliminary data.</text>
</comment>
<proteinExistence type="predicted"/>
<dbReference type="EMBL" id="VICG01000003">
    <property type="protein sequence ID" value="KAA8573913.1"/>
    <property type="molecule type" value="Genomic_DNA"/>
</dbReference>
<sequence length="299" mass="34536">MARARTVWKIEFVKRVGAGNEDIAAMKTLRLESPDEAKPRNSVVTSRESMPNPLTATHIEGTPPLIPTKEDDFISIETDAGQKRYLKTEVLQIASKQLQERTNICRSVEECWVYWKCRGRLDSKTASHWPLDAKDIDMEVMMPRRIKDGTTSSYANTSDQAALQPDPTAAMVPAMMPTAEASKLWPKEQKEFLCEVIKKKKNVQHRKSKEVFWQEVGEDMAEAGYKESYRMFRDYWDKHGRSEFQYDELPYFEREATPETIKQKNLSDEQDHPEIGMPLIKGRAMMMTMMMMDTLQKAP</sequence>
<evidence type="ECO:0000313" key="2">
    <source>
        <dbReference type="EMBL" id="KAA8573913.1"/>
    </source>
</evidence>
<reference evidence="2 3" key="1">
    <citation type="submission" date="2019-06" db="EMBL/GenBank/DDBJ databases">
        <title>Genome Sequence of the Brown Rot Fungal Pathogen Monilinia fructicola.</title>
        <authorList>
            <person name="De Miccolis Angelini R.M."/>
            <person name="Landi L."/>
            <person name="Abate D."/>
            <person name="Pollastro S."/>
            <person name="Romanazzi G."/>
            <person name="Faretra F."/>
        </authorList>
    </citation>
    <scope>NUCLEOTIDE SEQUENCE [LARGE SCALE GENOMIC DNA]</scope>
    <source>
        <strain evidence="2 3">Mfrc123</strain>
    </source>
</reference>
<feature type="compositionally biased region" description="Polar residues" evidence="1">
    <location>
        <begin position="42"/>
        <end position="55"/>
    </location>
</feature>
<accession>A0A5M9JZH2</accession>
<dbReference type="VEuPathDB" id="FungiDB:MFRU_001g02190"/>
<protein>
    <submittedName>
        <fullName evidence="2">Uncharacterized protein</fullName>
    </submittedName>
</protein>
<evidence type="ECO:0000256" key="1">
    <source>
        <dbReference type="SAM" id="MobiDB-lite"/>
    </source>
</evidence>
<evidence type="ECO:0000313" key="3">
    <source>
        <dbReference type="Proteomes" id="UP000322873"/>
    </source>
</evidence>
<organism evidence="2 3">
    <name type="scientific">Monilinia fructicola</name>
    <name type="common">Brown rot fungus</name>
    <name type="synonym">Ciboria fructicola</name>
    <dbReference type="NCBI Taxonomy" id="38448"/>
    <lineage>
        <taxon>Eukaryota</taxon>
        <taxon>Fungi</taxon>
        <taxon>Dikarya</taxon>
        <taxon>Ascomycota</taxon>
        <taxon>Pezizomycotina</taxon>
        <taxon>Leotiomycetes</taxon>
        <taxon>Helotiales</taxon>
        <taxon>Sclerotiniaceae</taxon>
        <taxon>Monilinia</taxon>
    </lineage>
</organism>
<feature type="region of interest" description="Disordered" evidence="1">
    <location>
        <begin position="34"/>
        <end position="63"/>
    </location>
</feature>
<gene>
    <name evidence="2" type="ORF">EYC84_005458</name>
</gene>